<feature type="transmembrane region" description="Helical" evidence="7">
    <location>
        <begin position="24"/>
        <end position="46"/>
    </location>
</feature>
<evidence type="ECO:0000256" key="5">
    <source>
        <dbReference type="ARBA" id="ARBA00022989"/>
    </source>
</evidence>
<feature type="transmembrane region" description="Helical" evidence="7">
    <location>
        <begin position="151"/>
        <end position="170"/>
    </location>
</feature>
<evidence type="ECO:0000256" key="6">
    <source>
        <dbReference type="ARBA" id="ARBA00023136"/>
    </source>
</evidence>
<dbReference type="InterPro" id="IPR050171">
    <property type="entry name" value="MFS_Transporters"/>
</dbReference>
<name>A0ABZ1WEY7_9ACTN</name>
<dbReference type="Proteomes" id="UP001432014">
    <property type="component" value="Chromosome"/>
</dbReference>
<dbReference type="SUPFAM" id="SSF103473">
    <property type="entry name" value="MFS general substrate transporter"/>
    <property type="match status" value="1"/>
</dbReference>
<evidence type="ECO:0000313" key="9">
    <source>
        <dbReference type="EMBL" id="WUS59349.1"/>
    </source>
</evidence>
<proteinExistence type="predicted"/>
<sequence length="425" mass="43706">MTSTVPVSVQDRLGLPDTTGRRRLVGAHLVDSLGTGLLLAFTVLFFTRTTGLGVAAVGAAITLARLLALPTAILTGPLIDRYGARQVAACGNALSAVAYGGFLLAHQAWQIVLVSLFAQAGAVAYWTSSTGLVVLAAAGGERTRWFALVQTLRNAGLGIGGALGSLVVAGSGTGGLRLLVLLNALSYAGATVLLARWRPAAVPGGPAAPAPAGAAPAAGGYRRVLRDGRYVLLVGINLCSVFGSMIISMLLAVYLTEGLHQQAWVAGSLLVMNGVQVVLTQSVVARRLERFRPTRVLAAASLVNAVAFALFALTASAPGWAVLAGLYAAMFLFNAAETMATPFAEDLSIGLADPALRGRYLAVYQLSWNTGQALAPGLLTLLLVRGALWPWAFLAALALAAVPALLLLERLVTPASRAARPASAG</sequence>
<feature type="domain" description="Major facilitator superfamily (MFS) profile" evidence="8">
    <location>
        <begin position="20"/>
        <end position="413"/>
    </location>
</feature>
<feature type="transmembrane region" description="Helical" evidence="7">
    <location>
        <begin position="111"/>
        <end position="139"/>
    </location>
</feature>
<dbReference type="PANTHER" id="PTHR23517">
    <property type="entry name" value="RESISTANCE PROTEIN MDTM, PUTATIVE-RELATED-RELATED"/>
    <property type="match status" value="1"/>
</dbReference>
<evidence type="ECO:0000256" key="7">
    <source>
        <dbReference type="SAM" id="Phobius"/>
    </source>
</evidence>
<dbReference type="RefSeq" id="WP_329494553.1">
    <property type="nucleotide sequence ID" value="NZ_CP108460.1"/>
</dbReference>
<accession>A0ABZ1WEY7</accession>
<dbReference type="PANTHER" id="PTHR23517:SF2">
    <property type="entry name" value="MULTIDRUG RESISTANCE PROTEIN MDTH"/>
    <property type="match status" value="1"/>
</dbReference>
<keyword evidence="6 7" id="KW-0472">Membrane</keyword>
<reference evidence="9 10" key="1">
    <citation type="submission" date="2022-10" db="EMBL/GenBank/DDBJ databases">
        <title>The complete genomes of actinobacterial strains from the NBC collection.</title>
        <authorList>
            <person name="Joergensen T.S."/>
            <person name="Alvarez Arevalo M."/>
            <person name="Sterndorff E.B."/>
            <person name="Faurdal D."/>
            <person name="Vuksanovic O."/>
            <person name="Mourched A.-S."/>
            <person name="Charusanti P."/>
            <person name="Shaw S."/>
            <person name="Blin K."/>
            <person name="Weber T."/>
        </authorList>
    </citation>
    <scope>NUCLEOTIDE SEQUENCE [LARGE SCALE GENOMIC DNA]</scope>
    <source>
        <strain evidence="9 10">NBC_01247</strain>
    </source>
</reference>
<gene>
    <name evidence="9" type="ORF">OG469_29895</name>
</gene>
<feature type="transmembrane region" description="Helical" evidence="7">
    <location>
        <begin position="262"/>
        <end position="284"/>
    </location>
</feature>
<evidence type="ECO:0000256" key="1">
    <source>
        <dbReference type="ARBA" id="ARBA00004651"/>
    </source>
</evidence>
<feature type="transmembrane region" description="Helical" evidence="7">
    <location>
        <begin position="52"/>
        <end position="75"/>
    </location>
</feature>
<dbReference type="PROSITE" id="PS50850">
    <property type="entry name" value="MFS"/>
    <property type="match status" value="1"/>
</dbReference>
<comment type="subcellular location">
    <subcellularLocation>
        <location evidence="1">Cell membrane</location>
        <topology evidence="1">Multi-pass membrane protein</topology>
    </subcellularLocation>
</comment>
<keyword evidence="5 7" id="KW-1133">Transmembrane helix</keyword>
<organism evidence="9 10">
    <name type="scientific">Kitasatospora herbaricolor</name>
    <dbReference type="NCBI Taxonomy" id="68217"/>
    <lineage>
        <taxon>Bacteria</taxon>
        <taxon>Bacillati</taxon>
        <taxon>Actinomycetota</taxon>
        <taxon>Actinomycetes</taxon>
        <taxon>Kitasatosporales</taxon>
        <taxon>Streptomycetaceae</taxon>
        <taxon>Kitasatospora</taxon>
    </lineage>
</organism>
<keyword evidence="3" id="KW-1003">Cell membrane</keyword>
<evidence type="ECO:0000256" key="2">
    <source>
        <dbReference type="ARBA" id="ARBA00022448"/>
    </source>
</evidence>
<keyword evidence="10" id="KW-1185">Reference proteome</keyword>
<evidence type="ECO:0000256" key="3">
    <source>
        <dbReference type="ARBA" id="ARBA00022475"/>
    </source>
</evidence>
<keyword evidence="4 7" id="KW-0812">Transmembrane</keyword>
<dbReference type="Gene3D" id="1.20.1250.20">
    <property type="entry name" value="MFS general substrate transporter like domains"/>
    <property type="match status" value="1"/>
</dbReference>
<feature type="transmembrane region" description="Helical" evidence="7">
    <location>
        <begin position="87"/>
        <end position="105"/>
    </location>
</feature>
<evidence type="ECO:0000313" key="10">
    <source>
        <dbReference type="Proteomes" id="UP001432014"/>
    </source>
</evidence>
<dbReference type="EMBL" id="CP108482">
    <property type="protein sequence ID" value="WUS59349.1"/>
    <property type="molecule type" value="Genomic_DNA"/>
</dbReference>
<dbReference type="InterPro" id="IPR020846">
    <property type="entry name" value="MFS_dom"/>
</dbReference>
<feature type="transmembrane region" description="Helical" evidence="7">
    <location>
        <begin position="230"/>
        <end position="256"/>
    </location>
</feature>
<evidence type="ECO:0000259" key="8">
    <source>
        <dbReference type="PROSITE" id="PS50850"/>
    </source>
</evidence>
<dbReference type="Pfam" id="PF07690">
    <property type="entry name" value="MFS_1"/>
    <property type="match status" value="1"/>
</dbReference>
<protein>
    <submittedName>
        <fullName evidence="9">MFS transporter</fullName>
    </submittedName>
</protein>
<keyword evidence="2" id="KW-0813">Transport</keyword>
<dbReference type="InterPro" id="IPR036259">
    <property type="entry name" value="MFS_trans_sf"/>
</dbReference>
<dbReference type="InterPro" id="IPR011701">
    <property type="entry name" value="MFS"/>
</dbReference>
<feature type="transmembrane region" description="Helical" evidence="7">
    <location>
        <begin position="388"/>
        <end position="408"/>
    </location>
</feature>
<evidence type="ECO:0000256" key="4">
    <source>
        <dbReference type="ARBA" id="ARBA00022692"/>
    </source>
</evidence>